<dbReference type="SUPFAM" id="SSF160719">
    <property type="entry name" value="gpW/gp25-like"/>
    <property type="match status" value="1"/>
</dbReference>
<dbReference type="OrthoDB" id="119583at2"/>
<accession>A0A5Q0BBF6</accession>
<name>A0A5Q0BBF6_9GAMM</name>
<evidence type="ECO:0000313" key="3">
    <source>
        <dbReference type="Proteomes" id="UP000325755"/>
    </source>
</evidence>
<reference evidence="2 3" key="1">
    <citation type="submission" date="2019-09" db="EMBL/GenBank/DDBJ databases">
        <title>Ecophysiology of the spiral-shaped methanotroph Methylospira mobilis as revealed by the complete genome sequence.</title>
        <authorList>
            <person name="Oshkin I.Y."/>
            <person name="Dedysh S.N."/>
            <person name="Miroshnikov K."/>
            <person name="Danilova O.V."/>
            <person name="Hakobyan A."/>
            <person name="Liesack W."/>
        </authorList>
    </citation>
    <scope>NUCLEOTIDE SEQUENCE [LARGE SCALE GENOMIC DNA]</scope>
    <source>
        <strain evidence="2 3">Shm1</strain>
    </source>
</reference>
<dbReference type="InParanoid" id="A0A5Q0BBF6"/>
<dbReference type="Pfam" id="PF04965">
    <property type="entry name" value="GPW_gp25"/>
    <property type="match status" value="1"/>
</dbReference>
<evidence type="ECO:0000259" key="1">
    <source>
        <dbReference type="Pfam" id="PF04965"/>
    </source>
</evidence>
<gene>
    <name evidence="2" type="ORF">F6R98_00370</name>
</gene>
<dbReference type="AlphaFoldDB" id="A0A5Q0BBF6"/>
<dbReference type="RefSeq" id="WP_153247232.1">
    <property type="nucleotide sequence ID" value="NZ_CP044205.1"/>
</dbReference>
<dbReference type="InterPro" id="IPR007048">
    <property type="entry name" value="IraD/Gp25-like"/>
</dbReference>
<keyword evidence="3" id="KW-1185">Reference proteome</keyword>
<dbReference type="Proteomes" id="UP000325755">
    <property type="component" value="Chromosome"/>
</dbReference>
<dbReference type="Gene3D" id="3.10.450.40">
    <property type="match status" value="1"/>
</dbReference>
<feature type="domain" description="IraD/Gp25-like" evidence="1">
    <location>
        <begin position="21"/>
        <end position="103"/>
    </location>
</feature>
<sequence length="123" mass="14294">MSLLNILSAYDEKDDTDDIGDIIDNLNNILNSKQGYSYFLQNFGIPDYNHISSREIIAQAVIHDVRENIENFEPRVKLLDIVELNDDALFRLSFRIDCVVRKNARSLSMYLDPLQERYHVSSI</sequence>
<dbReference type="EMBL" id="CP044205">
    <property type="protein sequence ID" value="QFY41255.1"/>
    <property type="molecule type" value="Genomic_DNA"/>
</dbReference>
<proteinExistence type="predicted"/>
<evidence type="ECO:0000313" key="2">
    <source>
        <dbReference type="EMBL" id="QFY41255.1"/>
    </source>
</evidence>
<organism evidence="2 3">
    <name type="scientific">Candidatus Methylospira mobilis</name>
    <dbReference type="NCBI Taxonomy" id="1808979"/>
    <lineage>
        <taxon>Bacteria</taxon>
        <taxon>Pseudomonadati</taxon>
        <taxon>Pseudomonadota</taxon>
        <taxon>Gammaproteobacteria</taxon>
        <taxon>Methylococcales</taxon>
        <taxon>Methylococcaceae</taxon>
        <taxon>Candidatus Methylospira</taxon>
    </lineage>
</organism>
<dbReference type="KEGG" id="mmob:F6R98_00370"/>
<protein>
    <recommendedName>
        <fullName evidence="1">IraD/Gp25-like domain-containing protein</fullName>
    </recommendedName>
</protein>